<sequence>MGKLLFSVLSFLWSERGRVGMLLMGFLLLALTARCYTLRTTLAAERAAHNATMHAPGDAVREGDRWIAVAGEAYASAAIVSDYADACLKREADAATATAERGAILSTVQPRQRTEAERQEVVDDASRMAAAARLNRPW</sequence>
<name>A0ABY9R749_9BACT</name>
<protein>
    <submittedName>
        <fullName evidence="1">Uncharacterized protein</fullName>
    </submittedName>
</protein>
<dbReference type="EMBL" id="CP133659">
    <property type="protein sequence ID" value="WMW66643.1"/>
    <property type="molecule type" value="Genomic_DNA"/>
</dbReference>
<gene>
    <name evidence="1" type="ORF">KPS_001247</name>
</gene>
<evidence type="ECO:0000313" key="2">
    <source>
        <dbReference type="Proteomes" id="UP001180616"/>
    </source>
</evidence>
<dbReference type="RefSeq" id="WP_309542507.1">
    <property type="nucleotide sequence ID" value="NZ_CP133659.1"/>
</dbReference>
<accession>A0ABY9R749</accession>
<reference evidence="1" key="1">
    <citation type="submission" date="2023-09" db="EMBL/GenBank/DDBJ databases">
        <authorList>
            <consortium name="CW5 consortium"/>
            <person name="Lu C.-W."/>
        </authorList>
    </citation>
    <scope>NUCLEOTIDE SEQUENCE</scope>
    <source>
        <strain evidence="1">KPS</strain>
    </source>
</reference>
<dbReference type="Proteomes" id="UP001180616">
    <property type="component" value="Chromosome"/>
</dbReference>
<keyword evidence="2" id="KW-1185">Reference proteome</keyword>
<organism evidence="1 2">
    <name type="scientific">Nitratidesulfovibrio liaohensis</name>
    <dbReference type="NCBI Taxonomy" id="2604158"/>
    <lineage>
        <taxon>Bacteria</taxon>
        <taxon>Pseudomonadati</taxon>
        <taxon>Thermodesulfobacteriota</taxon>
        <taxon>Desulfovibrionia</taxon>
        <taxon>Desulfovibrionales</taxon>
        <taxon>Desulfovibrionaceae</taxon>
        <taxon>Nitratidesulfovibrio</taxon>
    </lineage>
</organism>
<proteinExistence type="predicted"/>
<evidence type="ECO:0000313" key="1">
    <source>
        <dbReference type="EMBL" id="WMW66643.1"/>
    </source>
</evidence>